<sequence length="195" mass="22428">MVGGTARQKNNGGRMELDPSFCWSLQRGHVIVCGKLLTRNLRIGFMTLWIAEGPVGPCKHNTTTRQLYTYIKILKRQNPTICTRLLDASRIRHLSNFLSQPPHADGKYHSHLVINQWWPCLEKFLHQIPWLILVISVKILQASSNRCTIFVKTQMIRHILKCDNTLASQEVERMGLRPPALHDCELEHCVKTEVL</sequence>
<name>A0ABU6WBD6_9FABA</name>
<keyword evidence="2" id="KW-1185">Reference proteome</keyword>
<reference evidence="1 2" key="1">
    <citation type="journal article" date="2023" name="Plants (Basel)">
        <title>Bridging the Gap: Combining Genomics and Transcriptomics Approaches to Understand Stylosanthes scabra, an Orphan Legume from the Brazilian Caatinga.</title>
        <authorList>
            <person name="Ferreira-Neto J.R.C."/>
            <person name="da Silva M.D."/>
            <person name="Binneck E."/>
            <person name="de Melo N.F."/>
            <person name="da Silva R.H."/>
            <person name="de Melo A.L.T.M."/>
            <person name="Pandolfi V."/>
            <person name="Bustamante F.O."/>
            <person name="Brasileiro-Vidal A.C."/>
            <person name="Benko-Iseppon A.M."/>
        </authorList>
    </citation>
    <scope>NUCLEOTIDE SEQUENCE [LARGE SCALE GENOMIC DNA]</scope>
    <source>
        <tissue evidence="1">Leaves</tissue>
    </source>
</reference>
<dbReference type="Proteomes" id="UP001341840">
    <property type="component" value="Unassembled WGS sequence"/>
</dbReference>
<proteinExistence type="predicted"/>
<protein>
    <submittedName>
        <fullName evidence="1">Uncharacterized protein</fullName>
    </submittedName>
</protein>
<comment type="caution">
    <text evidence="1">The sequence shown here is derived from an EMBL/GenBank/DDBJ whole genome shotgun (WGS) entry which is preliminary data.</text>
</comment>
<accession>A0ABU6WBD6</accession>
<evidence type="ECO:0000313" key="1">
    <source>
        <dbReference type="EMBL" id="MED6182487.1"/>
    </source>
</evidence>
<evidence type="ECO:0000313" key="2">
    <source>
        <dbReference type="Proteomes" id="UP001341840"/>
    </source>
</evidence>
<organism evidence="1 2">
    <name type="scientific">Stylosanthes scabra</name>
    <dbReference type="NCBI Taxonomy" id="79078"/>
    <lineage>
        <taxon>Eukaryota</taxon>
        <taxon>Viridiplantae</taxon>
        <taxon>Streptophyta</taxon>
        <taxon>Embryophyta</taxon>
        <taxon>Tracheophyta</taxon>
        <taxon>Spermatophyta</taxon>
        <taxon>Magnoliopsida</taxon>
        <taxon>eudicotyledons</taxon>
        <taxon>Gunneridae</taxon>
        <taxon>Pentapetalae</taxon>
        <taxon>rosids</taxon>
        <taxon>fabids</taxon>
        <taxon>Fabales</taxon>
        <taxon>Fabaceae</taxon>
        <taxon>Papilionoideae</taxon>
        <taxon>50 kb inversion clade</taxon>
        <taxon>dalbergioids sensu lato</taxon>
        <taxon>Dalbergieae</taxon>
        <taxon>Pterocarpus clade</taxon>
        <taxon>Stylosanthes</taxon>
    </lineage>
</organism>
<dbReference type="EMBL" id="JASCZI010181358">
    <property type="protein sequence ID" value="MED6182487.1"/>
    <property type="molecule type" value="Genomic_DNA"/>
</dbReference>
<gene>
    <name evidence="1" type="ORF">PIB30_028867</name>
</gene>